<dbReference type="InterPro" id="IPR050301">
    <property type="entry name" value="NTE"/>
</dbReference>
<feature type="short sequence motif" description="GXGXXG" evidence="4">
    <location>
        <begin position="15"/>
        <end position="20"/>
    </location>
</feature>
<evidence type="ECO:0000256" key="2">
    <source>
        <dbReference type="ARBA" id="ARBA00022963"/>
    </source>
</evidence>
<proteinExistence type="predicted"/>
<evidence type="ECO:0000256" key="4">
    <source>
        <dbReference type="PROSITE-ProRule" id="PRU01161"/>
    </source>
</evidence>
<comment type="caution">
    <text evidence="6">The sequence shown here is derived from an EMBL/GenBank/DDBJ whole genome shotgun (WGS) entry which is preliminary data.</text>
</comment>
<dbReference type="InterPro" id="IPR002641">
    <property type="entry name" value="PNPLA_dom"/>
</dbReference>
<dbReference type="GO" id="GO:0016787">
    <property type="term" value="F:hydrolase activity"/>
    <property type="evidence" value="ECO:0007669"/>
    <property type="project" value="UniProtKB-UniRule"/>
</dbReference>
<keyword evidence="7" id="KW-1185">Reference proteome</keyword>
<dbReference type="Proteomes" id="UP001142610">
    <property type="component" value="Unassembled WGS sequence"/>
</dbReference>
<evidence type="ECO:0000313" key="6">
    <source>
        <dbReference type="EMBL" id="MCQ8185835.1"/>
    </source>
</evidence>
<protein>
    <submittedName>
        <fullName evidence="6">Patatin-like phospholipase family protein</fullName>
    </submittedName>
</protein>
<dbReference type="GO" id="GO:0016042">
    <property type="term" value="P:lipid catabolic process"/>
    <property type="evidence" value="ECO:0007669"/>
    <property type="project" value="UniProtKB-UniRule"/>
</dbReference>
<gene>
    <name evidence="6" type="ORF">NOG11_10570</name>
</gene>
<feature type="domain" description="PNPLA" evidence="5">
    <location>
        <begin position="11"/>
        <end position="218"/>
    </location>
</feature>
<feature type="short sequence motif" description="GXSXG" evidence="4">
    <location>
        <begin position="45"/>
        <end position="49"/>
    </location>
</feature>
<accession>A0A9X2RIA5</accession>
<keyword evidence="2 4" id="KW-0442">Lipid degradation</keyword>
<evidence type="ECO:0000256" key="3">
    <source>
        <dbReference type="ARBA" id="ARBA00023098"/>
    </source>
</evidence>
<dbReference type="RefSeq" id="WP_256619753.1">
    <property type="nucleotide sequence ID" value="NZ_JANIBC010000008.1"/>
</dbReference>
<dbReference type="EMBL" id="JANIBC010000008">
    <property type="protein sequence ID" value="MCQ8185835.1"/>
    <property type="molecule type" value="Genomic_DNA"/>
</dbReference>
<feature type="active site" description="Nucleophile" evidence="4">
    <location>
        <position position="47"/>
    </location>
</feature>
<feature type="active site" description="Proton acceptor" evidence="4">
    <location>
        <position position="205"/>
    </location>
</feature>
<dbReference type="CDD" id="cd07209">
    <property type="entry name" value="Pat_hypo_Ecoli_Z1214_like"/>
    <property type="match status" value="1"/>
</dbReference>
<sequence length="382" mass="41547">MMPQQTERSALVLSGGGARGAYQAGVLKALARALPGPLPFEVVTGVSVGAINAAVMAEGAEDFRAAADKLERLWRSLHCSSVFETAPGKLFGRMFKMGFAWTGLETPKSLLDVEPLARLLRTEIDYEKIEANILRGLPHSFAVTASSYATGESVTFFQTAEGGSDWCRARRRGKARHVCAEQILASAALPGLFEARRIEGAWYGDGALRQMAPLSPAIHLGAQKLFLIAARDGTPDAEESPISDPDEYPTLGVLGGQMLDIIFNDNLDADLERLHRINYTLSSMIPERRERTNLRALETHMVRPSQDLRMIAGQHMAEVPRSVRTMLGAIGGMKAPYVLPSYLTFEPGYVGALIDLGEADAEASMPQLLAFLEGEPERRSYG</sequence>
<dbReference type="Pfam" id="PF01734">
    <property type="entry name" value="Patatin"/>
    <property type="match status" value="1"/>
</dbReference>
<dbReference type="SUPFAM" id="SSF52151">
    <property type="entry name" value="FabD/lysophospholipase-like"/>
    <property type="match status" value="1"/>
</dbReference>
<dbReference type="PROSITE" id="PS51635">
    <property type="entry name" value="PNPLA"/>
    <property type="match status" value="1"/>
</dbReference>
<keyword evidence="1 4" id="KW-0378">Hydrolase</keyword>
<evidence type="ECO:0000256" key="1">
    <source>
        <dbReference type="ARBA" id="ARBA00022801"/>
    </source>
</evidence>
<organism evidence="6 7">
    <name type="scientific">Parvularcula maris</name>
    <dbReference type="NCBI Taxonomy" id="2965077"/>
    <lineage>
        <taxon>Bacteria</taxon>
        <taxon>Pseudomonadati</taxon>
        <taxon>Pseudomonadota</taxon>
        <taxon>Alphaproteobacteria</taxon>
        <taxon>Parvularculales</taxon>
        <taxon>Parvularculaceae</taxon>
        <taxon>Parvularcula</taxon>
    </lineage>
</organism>
<evidence type="ECO:0000259" key="5">
    <source>
        <dbReference type="PROSITE" id="PS51635"/>
    </source>
</evidence>
<evidence type="ECO:0000313" key="7">
    <source>
        <dbReference type="Proteomes" id="UP001142610"/>
    </source>
</evidence>
<dbReference type="AlphaFoldDB" id="A0A9X2RIA5"/>
<reference evidence="6" key="1">
    <citation type="submission" date="2022-07" db="EMBL/GenBank/DDBJ databases">
        <title>Parvularcula maris sp. nov., an algicidal bacterium isolated from seawater.</title>
        <authorList>
            <person name="Li F."/>
        </authorList>
    </citation>
    <scope>NUCLEOTIDE SEQUENCE</scope>
    <source>
        <strain evidence="6">BGMRC 0090</strain>
    </source>
</reference>
<name>A0A9X2RIA5_9PROT</name>
<dbReference type="PANTHER" id="PTHR14226">
    <property type="entry name" value="NEUROPATHY TARGET ESTERASE/SWISS CHEESE D.MELANOGASTER"/>
    <property type="match status" value="1"/>
</dbReference>
<dbReference type="PANTHER" id="PTHR14226:SF57">
    <property type="entry name" value="BLR7027 PROTEIN"/>
    <property type="match status" value="1"/>
</dbReference>
<keyword evidence="3 4" id="KW-0443">Lipid metabolism</keyword>
<feature type="short sequence motif" description="DGA/G" evidence="4">
    <location>
        <begin position="205"/>
        <end position="207"/>
    </location>
</feature>
<dbReference type="Gene3D" id="3.40.1090.10">
    <property type="entry name" value="Cytosolic phospholipase A2 catalytic domain"/>
    <property type="match status" value="1"/>
</dbReference>
<dbReference type="InterPro" id="IPR016035">
    <property type="entry name" value="Acyl_Trfase/lysoPLipase"/>
</dbReference>